<sequence length="292" mass="31110">MPEQEKSEDFKKYIESTLARARLAKTIAKFQVAAIVICFGSLAFAVWLKFSGGRSDAIMVIAGFGSCMGFLTYALGKFIEKTQARLGEIKRAFDEADRRKSASAMPVVSTVRIPLTIGFANLIGESMTSTVNDDVHAISGLFQRSIAPPPHQIPRAEVLFVYAKLGEDGTITPEGKSGIRQIVQMTNSAIVIVAAANSADSIQKAMELPGPKTANLVFTFDRNGQEFAKFFHALFQKMCGGKEMLAAWVELAPQIPGGGSTGGPQTLLVAEGGKIAFPSAAGSQAFAEGGRP</sequence>
<evidence type="ECO:0000256" key="1">
    <source>
        <dbReference type="SAM" id="Phobius"/>
    </source>
</evidence>
<evidence type="ECO:0000313" key="3">
    <source>
        <dbReference type="Proteomes" id="UP000554837"/>
    </source>
</evidence>
<accession>A0A840S6U6</accession>
<dbReference type="OrthoDB" id="9838551at2"/>
<keyword evidence="1" id="KW-1133">Transmembrane helix</keyword>
<keyword evidence="1" id="KW-0472">Membrane</keyword>
<comment type="caution">
    <text evidence="2">The sequence shown here is derived from an EMBL/GenBank/DDBJ whole genome shotgun (WGS) entry which is preliminary data.</text>
</comment>
<name>A0A840S6U6_9BURK</name>
<keyword evidence="3" id="KW-1185">Reference proteome</keyword>
<dbReference type="AlphaFoldDB" id="A0A840S6U6"/>
<feature type="transmembrane region" description="Helical" evidence="1">
    <location>
        <begin position="57"/>
        <end position="76"/>
    </location>
</feature>
<reference evidence="2 3" key="1">
    <citation type="submission" date="2020-08" db="EMBL/GenBank/DDBJ databases">
        <title>Genomic Encyclopedia of Type Strains, Phase IV (KMG-IV): sequencing the most valuable type-strain genomes for metagenomic binning, comparative biology and taxonomic classification.</title>
        <authorList>
            <person name="Goeker M."/>
        </authorList>
    </citation>
    <scope>NUCLEOTIDE SEQUENCE [LARGE SCALE GENOMIC DNA]</scope>
    <source>
        <strain evidence="2 3">DSM 23958</strain>
    </source>
</reference>
<organism evidence="2 3">
    <name type="scientific">Inhella inkyongensis</name>
    <dbReference type="NCBI Taxonomy" id="392593"/>
    <lineage>
        <taxon>Bacteria</taxon>
        <taxon>Pseudomonadati</taxon>
        <taxon>Pseudomonadota</taxon>
        <taxon>Betaproteobacteria</taxon>
        <taxon>Burkholderiales</taxon>
        <taxon>Sphaerotilaceae</taxon>
        <taxon>Inhella</taxon>
    </lineage>
</organism>
<proteinExistence type="predicted"/>
<evidence type="ECO:0000313" key="2">
    <source>
        <dbReference type="EMBL" id="MBB5204716.1"/>
    </source>
</evidence>
<keyword evidence="1" id="KW-0812">Transmembrane</keyword>
<gene>
    <name evidence="2" type="ORF">HNQ51_002030</name>
</gene>
<feature type="transmembrane region" description="Helical" evidence="1">
    <location>
        <begin position="30"/>
        <end position="51"/>
    </location>
</feature>
<dbReference type="RefSeq" id="WP_138855629.1">
    <property type="nucleotide sequence ID" value="NZ_CP040709.1"/>
</dbReference>
<protein>
    <submittedName>
        <fullName evidence="2">Uncharacterized protein</fullName>
    </submittedName>
</protein>
<dbReference type="Proteomes" id="UP000554837">
    <property type="component" value="Unassembled WGS sequence"/>
</dbReference>
<dbReference type="EMBL" id="JACHHO010000002">
    <property type="protein sequence ID" value="MBB5204716.1"/>
    <property type="molecule type" value="Genomic_DNA"/>
</dbReference>